<protein>
    <submittedName>
        <fullName evidence="2">VOC family protein</fullName>
    </submittedName>
</protein>
<keyword evidence="3" id="KW-1185">Reference proteome</keyword>
<feature type="domain" description="Glyoxalase-like" evidence="1">
    <location>
        <begin position="133"/>
        <end position="230"/>
    </location>
</feature>
<comment type="caution">
    <text evidence="2">The sequence shown here is derived from an EMBL/GenBank/DDBJ whole genome shotgun (WGS) entry which is preliminary data.</text>
</comment>
<dbReference type="PANTHER" id="PTHR35908">
    <property type="entry name" value="HYPOTHETICAL FUSION PROTEIN"/>
    <property type="match status" value="1"/>
</dbReference>
<accession>A0ABN2E141</accession>
<evidence type="ECO:0000259" key="1">
    <source>
        <dbReference type="Pfam" id="PF18029"/>
    </source>
</evidence>
<evidence type="ECO:0000313" key="2">
    <source>
        <dbReference type="EMBL" id="GAA1591099.1"/>
    </source>
</evidence>
<dbReference type="Proteomes" id="UP001500190">
    <property type="component" value="Unassembled WGS sequence"/>
</dbReference>
<reference evidence="2 3" key="1">
    <citation type="journal article" date="2019" name="Int. J. Syst. Evol. Microbiol.">
        <title>The Global Catalogue of Microorganisms (GCM) 10K type strain sequencing project: providing services to taxonomists for standard genome sequencing and annotation.</title>
        <authorList>
            <consortium name="The Broad Institute Genomics Platform"/>
            <consortium name="The Broad Institute Genome Sequencing Center for Infectious Disease"/>
            <person name="Wu L."/>
            <person name="Ma J."/>
        </authorList>
    </citation>
    <scope>NUCLEOTIDE SEQUENCE [LARGE SCALE GENOMIC DNA]</scope>
    <source>
        <strain evidence="2 3">JCM 14304</strain>
    </source>
</reference>
<dbReference type="RefSeq" id="WP_344193833.1">
    <property type="nucleotide sequence ID" value="NZ_BAAAND010000007.1"/>
</dbReference>
<dbReference type="Pfam" id="PF18029">
    <property type="entry name" value="Glyoxalase_6"/>
    <property type="match status" value="2"/>
</dbReference>
<dbReference type="SUPFAM" id="SSF54593">
    <property type="entry name" value="Glyoxalase/Bleomycin resistance protein/Dihydroxybiphenyl dioxygenase"/>
    <property type="match status" value="2"/>
</dbReference>
<evidence type="ECO:0000313" key="3">
    <source>
        <dbReference type="Proteomes" id="UP001500190"/>
    </source>
</evidence>
<name>A0ABN2E141_9ACTN</name>
<dbReference type="PANTHER" id="PTHR35908:SF1">
    <property type="entry name" value="CONSERVED PROTEIN"/>
    <property type="match status" value="1"/>
</dbReference>
<gene>
    <name evidence="2" type="ORF">GCM10009742_42150</name>
</gene>
<organism evidence="2 3">
    <name type="scientific">Kribbella karoonensis</name>
    <dbReference type="NCBI Taxonomy" id="324851"/>
    <lineage>
        <taxon>Bacteria</taxon>
        <taxon>Bacillati</taxon>
        <taxon>Actinomycetota</taxon>
        <taxon>Actinomycetes</taxon>
        <taxon>Propionibacteriales</taxon>
        <taxon>Kribbellaceae</taxon>
        <taxon>Kribbella</taxon>
    </lineage>
</organism>
<dbReference type="InterPro" id="IPR041581">
    <property type="entry name" value="Glyoxalase_6"/>
</dbReference>
<dbReference type="EMBL" id="BAAAND010000007">
    <property type="protein sequence ID" value="GAA1591099.1"/>
    <property type="molecule type" value="Genomic_DNA"/>
</dbReference>
<sequence length="235" mass="25291">MATSLYALSIDAKDPAGLARFWAGVLGWEQADGNELLPDEKTSFRLRFLPSDVAKDRPNQIHLHLTSETPEQQQETVARALELGGRHLDVGQKPEEGHIVLADPEGNEFCVIEAGNNFLKDTAFLGELAGDGSRAVGYFWSKVLDWPLVWDQDDETAVQAPTGGPKVAWGGGPVAPKAPKNRLHLDLVADGDAEAEVERLLALGATRLDSGQEPGAIPMADLDGNEFCILTSTQA</sequence>
<proteinExistence type="predicted"/>
<dbReference type="InterPro" id="IPR029068">
    <property type="entry name" value="Glyas_Bleomycin-R_OHBP_Dase"/>
</dbReference>
<feature type="domain" description="Glyoxalase-like" evidence="1">
    <location>
        <begin position="8"/>
        <end position="112"/>
    </location>
</feature>
<dbReference type="Gene3D" id="3.10.180.10">
    <property type="entry name" value="2,3-Dihydroxybiphenyl 1,2-Dioxygenase, domain 1"/>
    <property type="match status" value="2"/>
</dbReference>